<dbReference type="SUPFAM" id="SSF55961">
    <property type="entry name" value="Bet v1-like"/>
    <property type="match status" value="1"/>
</dbReference>
<protein>
    <submittedName>
        <fullName evidence="1">SRPBCC family protein</fullName>
    </submittedName>
</protein>
<evidence type="ECO:0000313" key="2">
    <source>
        <dbReference type="Proteomes" id="UP001172142"/>
    </source>
</evidence>
<dbReference type="RefSeq" id="WP_301857297.1">
    <property type="nucleotide sequence ID" value="NZ_JAUJWU010000005.1"/>
</dbReference>
<dbReference type="CDD" id="cd07812">
    <property type="entry name" value="SRPBCC"/>
    <property type="match status" value="1"/>
</dbReference>
<dbReference type="Gene3D" id="3.30.530.20">
    <property type="match status" value="1"/>
</dbReference>
<reference evidence="1 2" key="1">
    <citation type="submission" date="2023-07" db="EMBL/GenBank/DDBJ databases">
        <title>Novel species in genus Planococcus.</title>
        <authorList>
            <person name="Ning S."/>
        </authorList>
    </citation>
    <scope>NUCLEOTIDE SEQUENCE [LARGE SCALE GENOMIC DNA]</scope>
    <source>
        <strain evidence="1 2">N017</strain>
    </source>
</reference>
<dbReference type="InterPro" id="IPR019587">
    <property type="entry name" value="Polyketide_cyclase/dehydratase"/>
</dbReference>
<dbReference type="EMBL" id="JAUJWU010000005">
    <property type="protein sequence ID" value="MDN7246956.1"/>
    <property type="molecule type" value="Genomic_DNA"/>
</dbReference>
<accession>A0ABT8NGD2</accession>
<evidence type="ECO:0000313" key="1">
    <source>
        <dbReference type="EMBL" id="MDN7246956.1"/>
    </source>
</evidence>
<keyword evidence="2" id="KW-1185">Reference proteome</keyword>
<dbReference type="InterPro" id="IPR023393">
    <property type="entry name" value="START-like_dom_sf"/>
</dbReference>
<gene>
    <name evidence="1" type="ORF">QWY13_15855</name>
</gene>
<organism evidence="1 2">
    <name type="scientific">Planococcus shenhongbingii</name>
    <dbReference type="NCBI Taxonomy" id="3058398"/>
    <lineage>
        <taxon>Bacteria</taxon>
        <taxon>Bacillati</taxon>
        <taxon>Bacillota</taxon>
        <taxon>Bacilli</taxon>
        <taxon>Bacillales</taxon>
        <taxon>Caryophanaceae</taxon>
        <taxon>Planococcus</taxon>
    </lineage>
</organism>
<comment type="caution">
    <text evidence="1">The sequence shown here is derived from an EMBL/GenBank/DDBJ whole genome shotgun (WGS) entry which is preliminary data.</text>
</comment>
<proteinExistence type="predicted"/>
<sequence length="150" mass="17428">MITWSEEKIIDANIEKIWNLFADENIQKIMPKVEQHRLIEKQPHEVGAKHEQTYREGRRAETYVVETLAYEDTDEKKFKQTSFVLGGAFQVSYTVALEKIGKDRTRFTYSGQNKGINFVGRAMLKLGSEKSNMRVVHEFMGKVEQQALKN</sequence>
<dbReference type="Pfam" id="PF10604">
    <property type="entry name" value="Polyketide_cyc2"/>
    <property type="match status" value="1"/>
</dbReference>
<dbReference type="Proteomes" id="UP001172142">
    <property type="component" value="Unassembled WGS sequence"/>
</dbReference>
<name>A0ABT8NGD2_9BACL</name>